<organism evidence="8 9">
    <name type="scientific">Penicillium frequentans</name>
    <dbReference type="NCBI Taxonomy" id="3151616"/>
    <lineage>
        <taxon>Eukaryota</taxon>
        <taxon>Fungi</taxon>
        <taxon>Dikarya</taxon>
        <taxon>Ascomycota</taxon>
        <taxon>Pezizomycotina</taxon>
        <taxon>Eurotiomycetes</taxon>
        <taxon>Eurotiomycetidae</taxon>
        <taxon>Eurotiales</taxon>
        <taxon>Aspergillaceae</taxon>
        <taxon>Penicillium</taxon>
    </lineage>
</organism>
<dbReference type="GO" id="GO:0006384">
    <property type="term" value="P:transcription initiation at RNA polymerase III promoter"/>
    <property type="evidence" value="ECO:0007669"/>
    <property type="project" value="InterPro"/>
</dbReference>
<reference evidence="8 9" key="1">
    <citation type="journal article" date="2023" name="IMA Fungus">
        <title>Comparative genomic study of the Penicillium genus elucidates a diverse pangenome and 15 lateral gene transfer events.</title>
        <authorList>
            <person name="Petersen C."/>
            <person name="Sorensen T."/>
            <person name="Nielsen M.R."/>
            <person name="Sondergaard T.E."/>
            <person name="Sorensen J.L."/>
            <person name="Fitzpatrick D.A."/>
            <person name="Frisvad J.C."/>
            <person name="Nielsen K.L."/>
        </authorList>
    </citation>
    <scope>NUCLEOTIDE SEQUENCE [LARGE SCALE GENOMIC DNA]</scope>
    <source>
        <strain evidence="8 9">IBT 35679</strain>
    </source>
</reference>
<dbReference type="GO" id="GO:0001002">
    <property type="term" value="F:RNA polymerase III type 1 promoter sequence-specific DNA binding"/>
    <property type="evidence" value="ECO:0007669"/>
    <property type="project" value="TreeGrafter"/>
</dbReference>
<dbReference type="PANTHER" id="PTHR13230">
    <property type="entry name" value="GENERAL TRANSCRIPTION FACTOR IIIC, POLYPEPTIDE 5"/>
    <property type="match status" value="1"/>
</dbReference>
<evidence type="ECO:0000256" key="2">
    <source>
        <dbReference type="ARBA" id="ARBA00023125"/>
    </source>
</evidence>
<dbReference type="InterPro" id="IPR019136">
    <property type="entry name" value="TF_IIIC_su-5_HTH"/>
</dbReference>
<dbReference type="AlphaFoldDB" id="A0AAD6CJ89"/>
<evidence type="ECO:0000313" key="9">
    <source>
        <dbReference type="Proteomes" id="UP001220324"/>
    </source>
</evidence>
<evidence type="ECO:0000256" key="5">
    <source>
        <dbReference type="SAM" id="MobiDB-lite"/>
    </source>
</evidence>
<accession>A0AAD6CJ89</accession>
<keyword evidence="4" id="KW-0539">Nucleus</keyword>
<name>A0AAD6CJ89_9EURO</name>
<dbReference type="GO" id="GO:0001003">
    <property type="term" value="F:RNA polymerase III type 2 promoter sequence-specific DNA binding"/>
    <property type="evidence" value="ECO:0007669"/>
    <property type="project" value="TreeGrafter"/>
</dbReference>
<dbReference type="Pfam" id="PF17682">
    <property type="entry name" value="Tau95_N"/>
    <property type="match status" value="1"/>
</dbReference>
<comment type="subcellular location">
    <subcellularLocation>
        <location evidence="1">Nucleus</location>
    </subcellularLocation>
</comment>
<dbReference type="GO" id="GO:0000127">
    <property type="term" value="C:transcription factor TFIIIC complex"/>
    <property type="evidence" value="ECO:0007669"/>
    <property type="project" value="InterPro"/>
</dbReference>
<keyword evidence="9" id="KW-1185">Reference proteome</keyword>
<evidence type="ECO:0000259" key="6">
    <source>
        <dbReference type="Pfam" id="PF09734"/>
    </source>
</evidence>
<evidence type="ECO:0000259" key="7">
    <source>
        <dbReference type="Pfam" id="PF17682"/>
    </source>
</evidence>
<sequence>MDTLREARTAPSYNIPSRQLISVEHPAVIRNLDKAIDTLQGNTGINKIMNPARADAPAHLLLRPEDAMARPLVSTVGQTNNILLKVTVPKRTGRKRKRGSDQPFTEVPEEAQGPQRHTAKDLMRSLHDNPSQYKIQPVGKVERTHVFRGMPDFVYSTTNSVFTKRFRDYIVPYDLSNNSTAETKIAAVEKLKRFDIDLAKGTIKDADIIPPPALSSEQVPFLYMYRQNPGVKQTLDASGRIITENVQQATKIRTHLVGHDVPEVPSKPQESLPPIETLDITLRRVIEFVTELFEKRPIWTRRAIRNFLHSDEQRYLLRLAIPYVGYIFRAGPWRDGIIKLGVDPRTSPEFRHYQTFMFRLMPGESELGRDGSRRDKYARLDPETRIDIPDSRDSYIFTGKLPLHQDGRIWMVCDITDPLLKNLLYPPEESLTEPHLRETCEIVSDGWYGSGTLAKVKIIMRAKIASLLEGVEPDDADYIKVSQFPNFASSEAEVSANFQVDPRTSTAKEISLATEIRAAIKSAPQWRRINAKDKEGEERKGKSKGASSTPSTQRREMDMEGYEVGDSKGVESEGEEEEMERVEILEEQVAAALAAREAVEEEEEDNDMQEDDDDEEDDEEEEY</sequence>
<feature type="region of interest" description="Disordered" evidence="5">
    <location>
        <begin position="524"/>
        <end position="623"/>
    </location>
</feature>
<comment type="caution">
    <text evidence="8">The sequence shown here is derived from an EMBL/GenBank/DDBJ whole genome shotgun (WGS) entry which is preliminary data.</text>
</comment>
<evidence type="ECO:0000256" key="4">
    <source>
        <dbReference type="ARBA" id="ARBA00023242"/>
    </source>
</evidence>
<dbReference type="Pfam" id="PF09734">
    <property type="entry name" value="Tau95"/>
    <property type="match status" value="1"/>
</dbReference>
<dbReference type="InterPro" id="IPR041499">
    <property type="entry name" value="Tfc1/Sfc1_N"/>
</dbReference>
<dbReference type="EMBL" id="JAQIZZ010000008">
    <property type="protein sequence ID" value="KAJ5524138.1"/>
    <property type="molecule type" value="Genomic_DNA"/>
</dbReference>
<feature type="domain" description="Transcription factor IIIC subunit 5 HTH" evidence="6">
    <location>
        <begin position="208"/>
        <end position="359"/>
    </location>
</feature>
<protein>
    <submittedName>
        <fullName evidence="8">RNA polymerase III transcription factor subunit</fullName>
    </submittedName>
</protein>
<dbReference type="Proteomes" id="UP001220324">
    <property type="component" value="Unassembled WGS sequence"/>
</dbReference>
<dbReference type="PANTHER" id="PTHR13230:SF5">
    <property type="entry name" value="GENERAL TRANSCRIPTION FACTOR 3C POLYPEPTIDE 5"/>
    <property type="match status" value="1"/>
</dbReference>
<gene>
    <name evidence="8" type="ORF">N7494_010788</name>
</gene>
<evidence type="ECO:0000256" key="3">
    <source>
        <dbReference type="ARBA" id="ARBA00023163"/>
    </source>
</evidence>
<feature type="domain" description="Transcription factor IIIC subunit Tfc1/Sfc1 triple barrel" evidence="7">
    <location>
        <begin position="21"/>
        <end position="156"/>
    </location>
</feature>
<feature type="region of interest" description="Disordered" evidence="5">
    <location>
        <begin position="89"/>
        <end position="119"/>
    </location>
</feature>
<feature type="compositionally biased region" description="Basic and acidic residues" evidence="5">
    <location>
        <begin position="530"/>
        <end position="540"/>
    </location>
</feature>
<dbReference type="Gene3D" id="3.30.200.160">
    <property type="entry name" value="TFIIIC, subcomplex tauA, subunit Sfc1, barrel domain"/>
    <property type="match status" value="1"/>
</dbReference>
<evidence type="ECO:0000313" key="8">
    <source>
        <dbReference type="EMBL" id="KAJ5524138.1"/>
    </source>
</evidence>
<keyword evidence="2" id="KW-0238">DNA-binding</keyword>
<evidence type="ECO:0000256" key="1">
    <source>
        <dbReference type="ARBA" id="ARBA00004123"/>
    </source>
</evidence>
<dbReference type="GO" id="GO:0005634">
    <property type="term" value="C:nucleus"/>
    <property type="evidence" value="ECO:0007669"/>
    <property type="project" value="UniProtKB-SubCell"/>
</dbReference>
<keyword evidence="3" id="KW-0804">Transcription</keyword>
<dbReference type="InterPro" id="IPR040454">
    <property type="entry name" value="TF_IIIC_Tfc1/Sfc1"/>
</dbReference>
<feature type="compositionally biased region" description="Acidic residues" evidence="5">
    <location>
        <begin position="599"/>
        <end position="623"/>
    </location>
</feature>
<proteinExistence type="predicted"/>
<dbReference type="InterPro" id="IPR042536">
    <property type="entry name" value="TFIIIC_tauA_Sfc1"/>
</dbReference>
<feature type="compositionally biased region" description="Low complexity" evidence="5">
    <location>
        <begin position="587"/>
        <end position="596"/>
    </location>
</feature>